<gene>
    <name evidence="1" type="ORF">O4H49_06285</name>
</gene>
<dbReference type="SUPFAM" id="SSF53850">
    <property type="entry name" value="Periplasmic binding protein-like II"/>
    <property type="match status" value="1"/>
</dbReference>
<protein>
    <submittedName>
        <fullName evidence="1">Transporter substrate-binding domain-containing protein</fullName>
    </submittedName>
</protein>
<dbReference type="RefSeq" id="WP_269422582.1">
    <property type="nucleotide sequence ID" value="NZ_JAPWGY010000002.1"/>
</dbReference>
<accession>A0ABT4LGZ7</accession>
<comment type="caution">
    <text evidence="1">The sequence shown here is derived from an EMBL/GenBank/DDBJ whole genome shotgun (WGS) entry which is preliminary data.</text>
</comment>
<sequence>MNLFNLLICLCREINPRFFKRLVLSLILFFSGEEVLYASDLKLRIGYNDNASFPYFLGNSSLPFDPPGISVEIISIVASELGVDVEFVRLPGRRVLHELKANRLDAAFIFSFKPERQEFGVFPMRGGQPDSQKRLAVLSYVLYRLKGTALDWNGHSFSNLNGALGANAGYSIVADLRKKGVVVVEAKTTETNFLNLENTRIVGVADQEVVADSYLATNNINTIEKVEVPLATKDYFLIFSHQFVDDYPDLAEKFWERIAEKRDELTEQLIPKYVAAVPEASLSN</sequence>
<evidence type="ECO:0000313" key="2">
    <source>
        <dbReference type="Proteomes" id="UP001069802"/>
    </source>
</evidence>
<reference evidence="1" key="1">
    <citation type="submission" date="2022-12" db="EMBL/GenBank/DDBJ databases">
        <title>Bacterial isolates from different developmental stages of Nematostella vectensis.</title>
        <authorList>
            <person name="Fraune S."/>
        </authorList>
    </citation>
    <scope>NUCLEOTIDE SEQUENCE</scope>
    <source>
        <strain evidence="1">G21630-S1</strain>
    </source>
</reference>
<keyword evidence="2" id="KW-1185">Reference proteome</keyword>
<dbReference type="EMBL" id="JAPWGY010000002">
    <property type="protein sequence ID" value="MCZ4280376.1"/>
    <property type="molecule type" value="Genomic_DNA"/>
</dbReference>
<dbReference type="Gene3D" id="3.40.190.10">
    <property type="entry name" value="Periplasmic binding protein-like II"/>
    <property type="match status" value="2"/>
</dbReference>
<name>A0ABT4LGZ7_9PROT</name>
<dbReference type="Proteomes" id="UP001069802">
    <property type="component" value="Unassembled WGS sequence"/>
</dbReference>
<organism evidence="1 2">
    <name type="scientific">Kiloniella laminariae</name>
    <dbReference type="NCBI Taxonomy" id="454162"/>
    <lineage>
        <taxon>Bacteria</taxon>
        <taxon>Pseudomonadati</taxon>
        <taxon>Pseudomonadota</taxon>
        <taxon>Alphaproteobacteria</taxon>
        <taxon>Rhodospirillales</taxon>
        <taxon>Kiloniellaceae</taxon>
        <taxon>Kiloniella</taxon>
    </lineage>
</organism>
<evidence type="ECO:0000313" key="1">
    <source>
        <dbReference type="EMBL" id="MCZ4280376.1"/>
    </source>
</evidence>
<proteinExistence type="predicted"/>